<dbReference type="InterPro" id="IPR020846">
    <property type="entry name" value="MFS_dom"/>
</dbReference>
<feature type="transmembrane region" description="Helical" evidence="8">
    <location>
        <begin position="377"/>
        <end position="396"/>
    </location>
</feature>
<keyword evidence="6 8" id="KW-0472">Membrane</keyword>
<keyword evidence="11" id="KW-1185">Reference proteome</keyword>
<dbReference type="GO" id="GO:0005886">
    <property type="term" value="C:plasma membrane"/>
    <property type="evidence" value="ECO:0007669"/>
    <property type="project" value="UniProtKB-SubCell"/>
</dbReference>
<evidence type="ECO:0000256" key="7">
    <source>
        <dbReference type="SAM" id="MobiDB-lite"/>
    </source>
</evidence>
<feature type="transmembrane region" description="Helical" evidence="8">
    <location>
        <begin position="157"/>
        <end position="184"/>
    </location>
</feature>
<dbReference type="PROSITE" id="PS50850">
    <property type="entry name" value="MFS"/>
    <property type="match status" value="1"/>
</dbReference>
<keyword evidence="2" id="KW-0813">Transport</keyword>
<feature type="transmembrane region" description="Helical" evidence="8">
    <location>
        <begin position="348"/>
        <end position="371"/>
    </location>
</feature>
<evidence type="ECO:0000313" key="10">
    <source>
        <dbReference type="EMBL" id="MBB6038877.1"/>
    </source>
</evidence>
<dbReference type="Proteomes" id="UP000548476">
    <property type="component" value="Unassembled WGS sequence"/>
</dbReference>
<dbReference type="EMBL" id="JACHGT010000018">
    <property type="protein sequence ID" value="MBB6038877.1"/>
    <property type="molecule type" value="Genomic_DNA"/>
</dbReference>
<keyword evidence="5 8" id="KW-1133">Transmembrane helix</keyword>
<gene>
    <name evidence="10" type="ORF">HNR73_006763</name>
</gene>
<evidence type="ECO:0000259" key="9">
    <source>
        <dbReference type="PROSITE" id="PS50850"/>
    </source>
</evidence>
<dbReference type="AlphaFoldDB" id="A0A841FZQ9"/>
<comment type="caution">
    <text evidence="10">The sequence shown here is derived from an EMBL/GenBank/DDBJ whole genome shotgun (WGS) entry which is preliminary data.</text>
</comment>
<sequence length="421" mass="42783">MRKLSGFGALWASQATSNIADGILAAAAPLLMAAMNRDPLAVAGMTIVQFLPWLLFTLPAGALTDRIDRRRILVAGNLLRAAGFALLATAVALGWENVWLLYAAVFVAGTAETLVDNAALTVPPRIVPRASLERANGRLFATQSVVNTFVGPPVGSFLAAVAATLALFSGAGLFAVAGLAALLLPRLLPTAREEADPRRTPASVLGDIKTGWNHFWNHRLLRRVALISAAINFFGTATGAILVLLATGPLGVPAALYGLFIAVPAAGAIIGSLIAEKVIPRIGGGPVTWAAALAPAAGYAVLGLSTGIVPALAAMFIAAVATACNQIVVSTLRQATVPDALLGRVTAAYRLVVLGVVPFGGLTGGLLGATVGVRQTFVFAAAGLAVAAAVLAPGVTTDALRRAEPSSPAGERPVLADAENG</sequence>
<evidence type="ECO:0000256" key="5">
    <source>
        <dbReference type="ARBA" id="ARBA00022989"/>
    </source>
</evidence>
<comment type="subcellular location">
    <subcellularLocation>
        <location evidence="1">Cell membrane</location>
        <topology evidence="1">Multi-pass membrane protein</topology>
    </subcellularLocation>
</comment>
<dbReference type="RefSeq" id="WP_184791748.1">
    <property type="nucleotide sequence ID" value="NZ_BONT01000059.1"/>
</dbReference>
<evidence type="ECO:0000256" key="6">
    <source>
        <dbReference type="ARBA" id="ARBA00023136"/>
    </source>
</evidence>
<dbReference type="InterPro" id="IPR036259">
    <property type="entry name" value="MFS_trans_sf"/>
</dbReference>
<dbReference type="InterPro" id="IPR010290">
    <property type="entry name" value="TM_effector"/>
</dbReference>
<dbReference type="GO" id="GO:0022857">
    <property type="term" value="F:transmembrane transporter activity"/>
    <property type="evidence" value="ECO:0007669"/>
    <property type="project" value="InterPro"/>
</dbReference>
<feature type="transmembrane region" description="Helical" evidence="8">
    <location>
        <begin position="282"/>
        <end position="302"/>
    </location>
</feature>
<evidence type="ECO:0000256" key="1">
    <source>
        <dbReference type="ARBA" id="ARBA00004651"/>
    </source>
</evidence>
<feature type="transmembrane region" description="Helical" evidence="8">
    <location>
        <begin position="72"/>
        <end position="95"/>
    </location>
</feature>
<evidence type="ECO:0000256" key="8">
    <source>
        <dbReference type="SAM" id="Phobius"/>
    </source>
</evidence>
<feature type="region of interest" description="Disordered" evidence="7">
    <location>
        <begin position="402"/>
        <end position="421"/>
    </location>
</feature>
<dbReference type="SUPFAM" id="SSF103473">
    <property type="entry name" value="MFS general substrate transporter"/>
    <property type="match status" value="1"/>
</dbReference>
<name>A0A841FZQ9_9ACTN</name>
<protein>
    <submittedName>
        <fullName evidence="10">MFS family permease</fullName>
    </submittedName>
</protein>
<reference evidence="10 11" key="1">
    <citation type="submission" date="2020-08" db="EMBL/GenBank/DDBJ databases">
        <title>Genomic Encyclopedia of Type Strains, Phase IV (KMG-IV): sequencing the most valuable type-strain genomes for metagenomic binning, comparative biology and taxonomic classification.</title>
        <authorList>
            <person name="Goeker M."/>
        </authorList>
    </citation>
    <scope>NUCLEOTIDE SEQUENCE [LARGE SCALE GENOMIC DNA]</scope>
    <source>
        <strain evidence="10 11">YIM 65646</strain>
    </source>
</reference>
<feature type="domain" description="Major facilitator superfamily (MFS) profile" evidence="9">
    <location>
        <begin position="1"/>
        <end position="400"/>
    </location>
</feature>
<evidence type="ECO:0000256" key="3">
    <source>
        <dbReference type="ARBA" id="ARBA00022475"/>
    </source>
</evidence>
<dbReference type="Gene3D" id="1.20.1250.20">
    <property type="entry name" value="MFS general substrate transporter like domains"/>
    <property type="match status" value="1"/>
</dbReference>
<keyword evidence="4 8" id="KW-0812">Transmembrane</keyword>
<feature type="transmembrane region" description="Helical" evidence="8">
    <location>
        <begin position="308"/>
        <end position="328"/>
    </location>
</feature>
<feature type="transmembrane region" description="Helical" evidence="8">
    <location>
        <begin position="224"/>
        <end position="248"/>
    </location>
</feature>
<feature type="transmembrane region" description="Helical" evidence="8">
    <location>
        <begin position="254"/>
        <end position="275"/>
    </location>
</feature>
<feature type="transmembrane region" description="Helical" evidence="8">
    <location>
        <begin position="41"/>
        <end position="60"/>
    </location>
</feature>
<evidence type="ECO:0000313" key="11">
    <source>
        <dbReference type="Proteomes" id="UP000548476"/>
    </source>
</evidence>
<accession>A0A841FZQ9</accession>
<dbReference type="PANTHER" id="PTHR23513:SF11">
    <property type="entry name" value="STAPHYLOFERRIN A TRANSPORTER"/>
    <property type="match status" value="1"/>
</dbReference>
<keyword evidence="3" id="KW-1003">Cell membrane</keyword>
<evidence type="ECO:0000256" key="2">
    <source>
        <dbReference type="ARBA" id="ARBA00022448"/>
    </source>
</evidence>
<dbReference type="CDD" id="cd06173">
    <property type="entry name" value="MFS_MefA_like"/>
    <property type="match status" value="1"/>
</dbReference>
<dbReference type="Pfam" id="PF05977">
    <property type="entry name" value="MFS_3"/>
    <property type="match status" value="1"/>
</dbReference>
<organism evidence="10 11">
    <name type="scientific">Phytomonospora endophytica</name>
    <dbReference type="NCBI Taxonomy" id="714109"/>
    <lineage>
        <taxon>Bacteria</taxon>
        <taxon>Bacillati</taxon>
        <taxon>Actinomycetota</taxon>
        <taxon>Actinomycetes</taxon>
        <taxon>Micromonosporales</taxon>
        <taxon>Micromonosporaceae</taxon>
        <taxon>Phytomonospora</taxon>
    </lineage>
</organism>
<dbReference type="PANTHER" id="PTHR23513">
    <property type="entry name" value="INTEGRAL MEMBRANE EFFLUX PROTEIN-RELATED"/>
    <property type="match status" value="1"/>
</dbReference>
<proteinExistence type="predicted"/>
<evidence type="ECO:0000256" key="4">
    <source>
        <dbReference type="ARBA" id="ARBA00022692"/>
    </source>
</evidence>